<evidence type="ECO:0000256" key="8">
    <source>
        <dbReference type="ARBA" id="ARBA00022777"/>
    </source>
</evidence>
<evidence type="ECO:0000256" key="7">
    <source>
        <dbReference type="ARBA" id="ARBA00022683"/>
    </source>
</evidence>
<dbReference type="Gene3D" id="3.40.930.10">
    <property type="entry name" value="Mannitol-specific EII, Chain A"/>
    <property type="match status" value="1"/>
</dbReference>
<evidence type="ECO:0000256" key="1">
    <source>
        <dbReference type="ARBA" id="ARBA00002434"/>
    </source>
</evidence>
<accession>A0A6H9YL24</accession>
<feature type="domain" description="PTS EIIA type-2" evidence="13">
    <location>
        <begin position="7"/>
        <end position="146"/>
    </location>
</feature>
<evidence type="ECO:0000313" key="14">
    <source>
        <dbReference type="EMBL" id="KAB2339976.1"/>
    </source>
</evidence>
<dbReference type="GO" id="GO:0090563">
    <property type="term" value="F:protein-phosphocysteine-sugar phosphotransferase activity"/>
    <property type="evidence" value="ECO:0007669"/>
    <property type="project" value="TreeGrafter"/>
</dbReference>
<evidence type="ECO:0000256" key="12">
    <source>
        <dbReference type="SAM" id="MobiDB-lite"/>
    </source>
</evidence>
<evidence type="ECO:0000256" key="4">
    <source>
        <dbReference type="ARBA" id="ARBA00022553"/>
    </source>
</evidence>
<keyword evidence="3" id="KW-0813">Transport</keyword>
<keyword evidence="5 14" id="KW-0762">Sugar transport</keyword>
<feature type="region of interest" description="Disordered" evidence="12">
    <location>
        <begin position="142"/>
        <end position="162"/>
    </location>
</feature>
<dbReference type="GO" id="GO:0016301">
    <property type="term" value="F:kinase activity"/>
    <property type="evidence" value="ECO:0007669"/>
    <property type="project" value="UniProtKB-KW"/>
</dbReference>
<evidence type="ECO:0000256" key="2">
    <source>
        <dbReference type="ARBA" id="ARBA00014783"/>
    </source>
</evidence>
<evidence type="ECO:0000256" key="9">
    <source>
        <dbReference type="ARBA" id="ARBA00029908"/>
    </source>
</evidence>
<evidence type="ECO:0000256" key="5">
    <source>
        <dbReference type="ARBA" id="ARBA00022597"/>
    </source>
</evidence>
<proteinExistence type="predicted"/>
<dbReference type="PANTHER" id="PTHR30181">
    <property type="entry name" value="MANNITOL PERMEASE IIC COMPONENT"/>
    <property type="match status" value="1"/>
</dbReference>
<evidence type="ECO:0000256" key="10">
    <source>
        <dbReference type="ARBA" id="ARBA00030956"/>
    </source>
</evidence>
<dbReference type="SUPFAM" id="SSF55804">
    <property type="entry name" value="Phoshotransferase/anion transport protein"/>
    <property type="match status" value="1"/>
</dbReference>
<keyword evidence="6" id="KW-0808">Transferase</keyword>
<dbReference type="Pfam" id="PF00359">
    <property type="entry name" value="PTS_EIIA_2"/>
    <property type="match status" value="1"/>
</dbReference>
<evidence type="ECO:0000256" key="3">
    <source>
        <dbReference type="ARBA" id="ARBA00022448"/>
    </source>
</evidence>
<evidence type="ECO:0000256" key="6">
    <source>
        <dbReference type="ARBA" id="ARBA00022679"/>
    </source>
</evidence>
<dbReference type="EMBL" id="WBMT01000032">
    <property type="protein sequence ID" value="KAB2339976.1"/>
    <property type="molecule type" value="Genomic_DNA"/>
</dbReference>
<dbReference type="PROSITE" id="PS51094">
    <property type="entry name" value="PTS_EIIA_TYPE_2"/>
    <property type="match status" value="1"/>
</dbReference>
<dbReference type="InterPro" id="IPR050893">
    <property type="entry name" value="Sugar_PTS"/>
</dbReference>
<dbReference type="GO" id="GO:0009401">
    <property type="term" value="P:phosphoenolpyruvate-dependent sugar phosphotransferase system"/>
    <property type="evidence" value="ECO:0007669"/>
    <property type="project" value="UniProtKB-KW"/>
</dbReference>
<comment type="caution">
    <text evidence="14">The sequence shown here is derived from an EMBL/GenBank/DDBJ whole genome shotgun (WGS) entry which is preliminary data.</text>
</comment>
<dbReference type="GO" id="GO:0005886">
    <property type="term" value="C:plasma membrane"/>
    <property type="evidence" value="ECO:0007669"/>
    <property type="project" value="TreeGrafter"/>
</dbReference>
<dbReference type="RefSeq" id="WP_151570253.1">
    <property type="nucleotide sequence ID" value="NZ_WBMT01000032.1"/>
</dbReference>
<keyword evidence="4" id="KW-0597">Phosphoprotein</keyword>
<evidence type="ECO:0000259" key="13">
    <source>
        <dbReference type="PROSITE" id="PS51094"/>
    </source>
</evidence>
<evidence type="ECO:0000256" key="11">
    <source>
        <dbReference type="ARBA" id="ARBA00030962"/>
    </source>
</evidence>
<organism evidence="14 15">
    <name type="scientific">Actinomadura rudentiformis</name>
    <dbReference type="NCBI Taxonomy" id="359158"/>
    <lineage>
        <taxon>Bacteria</taxon>
        <taxon>Bacillati</taxon>
        <taxon>Actinomycetota</taxon>
        <taxon>Actinomycetes</taxon>
        <taxon>Streptosporangiales</taxon>
        <taxon>Thermomonosporaceae</taxon>
        <taxon>Actinomadura</taxon>
    </lineage>
</organism>
<dbReference type="CDD" id="cd00211">
    <property type="entry name" value="PTS_IIA_fru"/>
    <property type="match status" value="1"/>
</dbReference>
<feature type="compositionally biased region" description="Acidic residues" evidence="12">
    <location>
        <begin position="147"/>
        <end position="162"/>
    </location>
</feature>
<reference evidence="14 15" key="1">
    <citation type="submission" date="2019-09" db="EMBL/GenBank/DDBJ databases">
        <title>Actinomadura physcomitrii sp. nov., a novel actinomycete isolated from moss [Physcomitrium sphaericum (Ludw) Fuernr].</title>
        <authorList>
            <person name="Zhuang X."/>
            <person name="Liu C."/>
        </authorList>
    </citation>
    <scope>NUCLEOTIDE SEQUENCE [LARGE SCALE GENOMIC DNA]</scope>
    <source>
        <strain evidence="14 15">HMC1</strain>
    </source>
</reference>
<dbReference type="InterPro" id="IPR016152">
    <property type="entry name" value="PTrfase/Anion_transptr"/>
</dbReference>
<dbReference type="PROSITE" id="PS00372">
    <property type="entry name" value="PTS_EIIA_TYPE_2_HIS"/>
    <property type="match status" value="1"/>
</dbReference>
<comment type="function">
    <text evidence="1">The phosphoenolpyruvate-dependent sugar phosphotransferase system (sugar PTS), a major carbohydrate active transport system, catalyzes the phosphorylation of incoming sugar substrates concomitantly with their translocation across the cell membrane. The enzyme II CmtAB PTS system is involved in D-mannitol transport.</text>
</comment>
<name>A0A6H9YL24_9ACTN</name>
<dbReference type="OrthoDB" id="1640042at2"/>
<protein>
    <recommendedName>
        <fullName evidence="2">Mannitol-specific phosphotransferase enzyme IIA component</fullName>
    </recommendedName>
    <alternativeName>
        <fullName evidence="10">EIIA</fullName>
    </alternativeName>
    <alternativeName>
        <fullName evidence="11">EIII</fullName>
    </alternativeName>
    <alternativeName>
        <fullName evidence="9">PTS system mannitol-specific EIIA component</fullName>
    </alternativeName>
</protein>
<keyword evidence="8" id="KW-0418">Kinase</keyword>
<evidence type="ECO:0000313" key="15">
    <source>
        <dbReference type="Proteomes" id="UP000468735"/>
    </source>
</evidence>
<dbReference type="Proteomes" id="UP000468735">
    <property type="component" value="Unassembled WGS sequence"/>
</dbReference>
<dbReference type="PANTHER" id="PTHR30181:SF2">
    <property type="entry name" value="PTS SYSTEM MANNITOL-SPECIFIC EIICBA COMPONENT"/>
    <property type="match status" value="1"/>
</dbReference>
<gene>
    <name evidence="14" type="ORF">F8566_46355</name>
</gene>
<dbReference type="InterPro" id="IPR002178">
    <property type="entry name" value="PTS_EIIA_type-2_dom"/>
</dbReference>
<keyword evidence="7" id="KW-0598">Phosphotransferase system</keyword>
<dbReference type="AlphaFoldDB" id="A0A6H9YL24"/>
<sequence>MSEPAAALLHPRAVRLDAVAADRDDAVRQCGWLLAEVGAVTSAYTDSMLERERSISTYLGEGVAIPHGTASGKNAVRRDALAVLRFPDEVDWDGHPVTLAIAIAARGDGHMAILAELAQILLDPDRARGLREATTADEIIRLLQPAEDPEPEKEPEEEGSAL</sequence>
<keyword evidence="15" id="KW-1185">Reference proteome</keyword>